<dbReference type="InterPro" id="IPR041168">
    <property type="entry name" value="LodA_N"/>
</dbReference>
<reference evidence="4 5" key="1">
    <citation type="submission" date="2020-08" db="EMBL/GenBank/DDBJ databases">
        <title>Genomic Encyclopedia of Type Strains, Phase IV (KMG-IV): sequencing the most valuable type-strain genomes for metagenomic binning, comparative biology and taxonomic classification.</title>
        <authorList>
            <person name="Goeker M."/>
        </authorList>
    </citation>
    <scope>NUCLEOTIDE SEQUENCE [LARGE SCALE GENOMIC DNA]</scope>
    <source>
        <strain evidence="4 5">DSM 29007</strain>
    </source>
</reference>
<evidence type="ECO:0000313" key="5">
    <source>
        <dbReference type="Proteomes" id="UP000582837"/>
    </source>
</evidence>
<protein>
    <recommendedName>
        <fullName evidence="6">L-lysine 6-oxidase</fullName>
    </recommendedName>
</protein>
<feature type="region of interest" description="Disordered" evidence="1">
    <location>
        <begin position="125"/>
        <end position="145"/>
    </location>
</feature>
<feature type="domain" description="L-Lysine epsilon oxidase N-terminal" evidence="2">
    <location>
        <begin position="8"/>
        <end position="254"/>
    </location>
</feature>
<evidence type="ECO:0000259" key="2">
    <source>
        <dbReference type="Pfam" id="PF17990"/>
    </source>
</evidence>
<dbReference type="AlphaFoldDB" id="A0A841H5W9"/>
<dbReference type="RefSeq" id="WP_170038568.1">
    <property type="nucleotide sequence ID" value="NZ_JABDTL010000002.1"/>
</dbReference>
<organism evidence="4 5">
    <name type="scientific">Longimicrobium terrae</name>
    <dbReference type="NCBI Taxonomy" id="1639882"/>
    <lineage>
        <taxon>Bacteria</taxon>
        <taxon>Pseudomonadati</taxon>
        <taxon>Gemmatimonadota</taxon>
        <taxon>Longimicrobiia</taxon>
        <taxon>Longimicrobiales</taxon>
        <taxon>Longimicrobiaceae</taxon>
        <taxon>Longimicrobium</taxon>
    </lineage>
</organism>
<name>A0A841H5W9_9BACT</name>
<gene>
    <name evidence="4" type="ORF">HNQ61_005137</name>
</gene>
<evidence type="ECO:0008006" key="6">
    <source>
        <dbReference type="Google" id="ProtNLM"/>
    </source>
</evidence>
<comment type="caution">
    <text evidence="4">The sequence shown here is derived from an EMBL/GenBank/DDBJ whole genome shotgun (WGS) entry which is preliminary data.</text>
</comment>
<sequence>MPPIYRIHPAIGIARLGNSPDGFYISPEAPAALPIACDAAGNARLSPDGRTEQTVTAFKDEEGRVKRQAARFQIYVYDDESPQGRPLHLGDGVAGGGNQGTLVDVEWRVWPANKKSSWYEFKQQEGEHGYAKDHPRRNPGIKGKHARRQLMIDPGPRTVNTTTARAARFDRDGGSQYATVFPPKLKPHSIDTLGEMRTDDAGRLIFLGGHGNAGTWKYGDFGQPRIDHYANNDGWFDDTSDGPVMARLVMQSPAAEGSLRYVDVEYPAWVICGYPGYVPEILDMITMDEVVEDLNIRQFATRTDMYGQSGTFGAPQRVSESDPEALAMWRAGRLQWNPDYRPWFYRDIWNILFRPDEFSYLSDILGLSNFPHNQSTRGTFDPDKLGVPPEVNWKRVREAEAACIERLRTGDLFVETLQPTLDVLEKQAQAELAGARARSGQAAGEMEGGLPGLLTEDTADALRAAVAAYVAALAGAAGEGGTARLDPMTAPDALAEAGTAAQPVGELVGEGAAAEPGMHPGDTAGLDGWLRAFRQAGPRPELAEARARLDGRVDELLAPLGQDPADGRDAGGQLFRGAPRMADAAADGPGAEGENQARAHMGAGLRTALRDHLRKLHTGRLLEECREAAIVANTHDPNRAYRQFLFDLLRPPGEENRFFAGGSPEMRTHNLPLMPLLAGDNPISNTLTSKFLRLTDTQYFLLRQWAAGRFYNEKREGWGDPDPWAPYAGWVNRTGRDLDRGVLSNIVGGAFCPGGEVGWVMRNPSIYQRPWRIKADPAFYVFQETAAQSNTGTGANEPEFTSYISKPLGHKNDFDVGLQPGDLTKSMALPWQADFNECSTQSIDVTYAQWNVLYPESDGDSAMTRGQRMWETLWWPAHRPMDVFSANGPLSPTADYQWGVWARGVPQTKEGDLKMVTEWWRLGFVIRNPFAQRNMLGNIVPPPPIPPYVSTEYTPRNQENDE</sequence>
<dbReference type="Pfam" id="PF18417">
    <property type="entry name" value="LodA_C"/>
    <property type="match status" value="1"/>
</dbReference>
<accession>A0A841H5W9</accession>
<evidence type="ECO:0000256" key="1">
    <source>
        <dbReference type="SAM" id="MobiDB-lite"/>
    </source>
</evidence>
<proteinExistence type="predicted"/>
<dbReference type="Proteomes" id="UP000582837">
    <property type="component" value="Unassembled WGS sequence"/>
</dbReference>
<feature type="compositionally biased region" description="Basic residues" evidence="1">
    <location>
        <begin position="134"/>
        <end position="145"/>
    </location>
</feature>
<keyword evidence="5" id="KW-1185">Reference proteome</keyword>
<feature type="domain" description="L-lysine epsilon oxidase C-terminal" evidence="3">
    <location>
        <begin position="675"/>
        <end position="848"/>
    </location>
</feature>
<dbReference type="EMBL" id="JACHIA010000025">
    <property type="protein sequence ID" value="MBB6073467.1"/>
    <property type="molecule type" value="Genomic_DNA"/>
</dbReference>
<dbReference type="Pfam" id="PF17990">
    <property type="entry name" value="LodA_N"/>
    <property type="match status" value="1"/>
</dbReference>
<evidence type="ECO:0000259" key="3">
    <source>
        <dbReference type="Pfam" id="PF18417"/>
    </source>
</evidence>
<dbReference type="InterPro" id="IPR041173">
    <property type="entry name" value="LodA_C"/>
</dbReference>
<evidence type="ECO:0000313" key="4">
    <source>
        <dbReference type="EMBL" id="MBB6073467.1"/>
    </source>
</evidence>